<name>A0ACC6UUT6_STRAO</name>
<keyword evidence="2" id="KW-1185">Reference proteome</keyword>
<gene>
    <name evidence="1" type="ORF">RKD21_005576</name>
</gene>
<dbReference type="Proteomes" id="UP001565447">
    <property type="component" value="Unassembled WGS sequence"/>
</dbReference>
<protein>
    <submittedName>
        <fullName evidence="1">Uncharacterized protein</fullName>
    </submittedName>
</protein>
<dbReference type="EMBL" id="JBGCBD010000002">
    <property type="protein sequence ID" value="MEY9815319.1"/>
    <property type="molecule type" value="Genomic_DNA"/>
</dbReference>
<organism evidence="1 2">
    <name type="scientific">Streptomyces albogriseolus</name>
    <dbReference type="NCBI Taxonomy" id="1887"/>
    <lineage>
        <taxon>Bacteria</taxon>
        <taxon>Bacillati</taxon>
        <taxon>Actinomycetota</taxon>
        <taxon>Actinomycetes</taxon>
        <taxon>Kitasatosporales</taxon>
        <taxon>Streptomycetaceae</taxon>
        <taxon>Streptomyces</taxon>
        <taxon>Streptomyces albogriseolus group</taxon>
    </lineage>
</organism>
<reference evidence="1" key="1">
    <citation type="submission" date="2024-07" db="EMBL/GenBank/DDBJ databases">
        <title>Genome sequencing of plant associated microbes to promote plant fitness in Sorghum bicolor and Oryza sativa.</title>
        <authorList>
            <person name="Coleman-Derr D."/>
        </authorList>
    </citation>
    <scope>NUCLEOTIDE SEQUENCE</scope>
    <source>
        <strain evidence="1">SAI-173</strain>
    </source>
</reference>
<evidence type="ECO:0000313" key="2">
    <source>
        <dbReference type="Proteomes" id="UP001565447"/>
    </source>
</evidence>
<evidence type="ECO:0000313" key="1">
    <source>
        <dbReference type="EMBL" id="MEY9815319.1"/>
    </source>
</evidence>
<sequence length="1272" mass="142798">MLDDLGPEEITDVLEKLFTGNKAVHAPEGAKPYTLAGAYEEVIKGRLIRFVLSHPNLVRDREVSLFLQVDGVVGELWEHEVRNLLRLRMLGHPALPVIEDGRFDPLHQVAFIMTRQVGRPLPEEGWSDVREWATTYPVVAFEQFSLLVEALSQLHGTRIVHRNLTLSAIRMTYERGKESQASLSLARFELSALLNNLLHAVNGPQSRQKYEEAMRALFHSPPPGVSRAQHLAYIAPETYPSIFGAVRSRRLDHGSTDVFGLGVLGWELFLDSLTNRLPQECAAVERAELDELPNALVRLHSAMRRELNVDTRLPRPLRTALMEMLDPSPTSRSSSFEASAALQRHWTAVSIALEPRSEAERETARPRLVAFMPDQSVVTIHETRGWIDHRPDTPEGCRELQDFLEQELQQAEMVHCPGGAAGYVQDGDRKALAEAEWVLIGTQAVWFCAYLYQESVMRRRVATHKDTLVIKYLVDKRYAGDLLHSWPRRRIGRFDLVPFYLGKSLDNERAGRPSWETLTDSVATERALRDTGVQEMLRSFSFMLEYRGIVLKARNYPYRLVKDGGRLVLTHDQDRDRRWLHGDPLLTAYASPGRRRRPPLGDFADQLLAETEFAQLVLSEDRNKDGNSPFLGPYYGERTYKVRVSKRLDSDSLVVEAPFGRRDLPEAGWLRPDEDRGSEIQLRREIRGYDSLVHKAGLASTLYEPRSIALRGGRAPVLADGSEEKKLLGKADDIIADMLKLHPFYALQGPPGSGKSTVVARALRNFLRSEYGARVLVSAQSNDALDQLADKILEELKPKIDDRSILVLRELSKAKDRHDLPPALRRHTAEALARDLVEHIEQRVAHGHEGARPGEEGLLTRWSGLARNIAVELTERIKSGADVVLATCSIAGTLTDEIRDPSDMFDWVIIEEAAKAWPTEIIIPLALGVRWTLIGDYLQLGPHRAQDVEAFLEGLNSNQHERVRLHYEQRKSYLEFVQLFRRFFTEHTPGVAADAEHPVDVLNMQFRMHRDISLPFARAFYPAITADDPDGTFLKTDPQLRRVHRHTKPYYLKGAPLVWLDTSRCDDCGDLGYWWNPGEVKLVEHLVRTMGLADRRDPKELAVLTPYRRQVQQLEDGFLKGRVHTVHSFQGGEAKTVVVSLVRSTEQGTDSRQSVGHTAQPDVVNVMLSRARSLLVVVGNMAHFERHGGTDWQKVIEVFRAVGRIVDASTGEIVSGGTAAALLPAQQPGIPAPQAAVAEIPAQASERPDDGLGETGDTADPVPASATTEEAP</sequence>
<accession>A0ACC6UUT6</accession>
<proteinExistence type="predicted"/>
<comment type="caution">
    <text evidence="1">The sequence shown here is derived from an EMBL/GenBank/DDBJ whole genome shotgun (WGS) entry which is preliminary data.</text>
</comment>